<dbReference type="Gene3D" id="1.10.150.280">
    <property type="entry name" value="AF1531-like domain"/>
    <property type="match status" value="1"/>
</dbReference>
<keyword evidence="4" id="KW-1185">Reference proteome</keyword>
<dbReference type="GO" id="GO:0015628">
    <property type="term" value="P:protein secretion by the type II secretion system"/>
    <property type="evidence" value="ECO:0007669"/>
    <property type="project" value="TreeGrafter"/>
</dbReference>
<dbReference type="InterPro" id="IPR051675">
    <property type="entry name" value="Endo/Exo/Phosphatase_dom_1"/>
</dbReference>
<name>A0A5B7SL04_9FLAO</name>
<dbReference type="OrthoDB" id="981124at2"/>
<feature type="region of interest" description="Disordered" evidence="1">
    <location>
        <begin position="143"/>
        <end position="163"/>
    </location>
</feature>
<keyword evidence="2" id="KW-1133">Transmembrane helix</keyword>
<dbReference type="AlphaFoldDB" id="A0A5B7SL04"/>
<dbReference type="PANTHER" id="PTHR21180:SF32">
    <property type="entry name" value="ENDONUCLEASE_EXONUCLEASE_PHOSPHATASE FAMILY DOMAIN-CONTAINING PROTEIN 1"/>
    <property type="match status" value="1"/>
</dbReference>
<dbReference type="Proteomes" id="UP000310017">
    <property type="component" value="Chromosome"/>
</dbReference>
<keyword evidence="2" id="KW-0812">Transmembrane</keyword>
<dbReference type="PANTHER" id="PTHR21180">
    <property type="entry name" value="ENDONUCLEASE/EXONUCLEASE/PHOSPHATASE FAMILY DOMAIN-CONTAINING PROTEIN 1"/>
    <property type="match status" value="1"/>
</dbReference>
<dbReference type="InterPro" id="IPR010994">
    <property type="entry name" value="RuvA_2-like"/>
</dbReference>
<dbReference type="SUPFAM" id="SSF47781">
    <property type="entry name" value="RuvA domain 2-like"/>
    <property type="match status" value="3"/>
</dbReference>
<evidence type="ECO:0000256" key="1">
    <source>
        <dbReference type="SAM" id="MobiDB-lite"/>
    </source>
</evidence>
<evidence type="ECO:0000256" key="2">
    <source>
        <dbReference type="SAM" id="Phobius"/>
    </source>
</evidence>
<keyword evidence="2" id="KW-0472">Membrane</keyword>
<dbReference type="Pfam" id="PF12836">
    <property type="entry name" value="HHH_3"/>
    <property type="match status" value="2"/>
</dbReference>
<dbReference type="RefSeq" id="WP_138851577.1">
    <property type="nucleotide sequence ID" value="NZ_CP040710.1"/>
</dbReference>
<evidence type="ECO:0000313" key="3">
    <source>
        <dbReference type="EMBL" id="QCW99224.1"/>
    </source>
</evidence>
<dbReference type="GO" id="GO:0015627">
    <property type="term" value="C:type II protein secretion system complex"/>
    <property type="evidence" value="ECO:0007669"/>
    <property type="project" value="TreeGrafter"/>
</dbReference>
<sequence>MKRFKSHFKFTKQERSGIFFLLSIIVLLQIGYFAFQYFPLEDKESLTVDSETQTQIDILKASSAAKDIQKMYPFNPNFITDYKGYTLGMSVAEIDRLHAYRAKNKFVNSIEEFQKVTEVPDSLLGVISPFFKFPEWTRKNKPSLANDEESKVDRSSSVHKGVSGSSVGDLNLVTAEELKKINGIGEVLSARIVKFRDRLGGFLIDEQLYDVYGLEPDVAKRTLAHFKVIVPPEIKKISVTWASYNELRNILYINDKFANSIIEYRKFNTIISLTELKSLDGFPEGRFERIELYLSL</sequence>
<protein>
    <submittedName>
        <fullName evidence="3">Helix-hairpin-helix domain-containing protein</fullName>
    </submittedName>
</protein>
<proteinExistence type="predicted"/>
<evidence type="ECO:0000313" key="4">
    <source>
        <dbReference type="Proteomes" id="UP000310017"/>
    </source>
</evidence>
<organism evidence="3 4">
    <name type="scientific">Aggregatimonas sangjinii</name>
    <dbReference type="NCBI Taxonomy" id="2583587"/>
    <lineage>
        <taxon>Bacteria</taxon>
        <taxon>Pseudomonadati</taxon>
        <taxon>Bacteroidota</taxon>
        <taxon>Flavobacteriia</taxon>
        <taxon>Flavobacteriales</taxon>
        <taxon>Flavobacteriaceae</taxon>
        <taxon>Aggregatimonas</taxon>
    </lineage>
</organism>
<dbReference type="KEGG" id="asag:FGM00_03490"/>
<feature type="transmembrane region" description="Helical" evidence="2">
    <location>
        <begin position="20"/>
        <end position="38"/>
    </location>
</feature>
<dbReference type="EMBL" id="CP040710">
    <property type="protein sequence ID" value="QCW99224.1"/>
    <property type="molecule type" value="Genomic_DNA"/>
</dbReference>
<gene>
    <name evidence="3" type="ORF">FGM00_03490</name>
</gene>
<reference evidence="3 4" key="1">
    <citation type="submission" date="2019-05" db="EMBL/GenBank/DDBJ databases">
        <title>Genome sequencing of F202Z8.</title>
        <authorList>
            <person name="Kwon Y.M."/>
        </authorList>
    </citation>
    <scope>NUCLEOTIDE SEQUENCE [LARGE SCALE GENOMIC DNA]</scope>
    <source>
        <strain evidence="3 4">F202Z8</strain>
    </source>
</reference>
<accession>A0A5B7SL04</accession>